<dbReference type="AlphaFoldDB" id="A0A084W222"/>
<dbReference type="VEuPathDB" id="VectorBase:ASIC012044"/>
<reference evidence="2" key="2">
    <citation type="submission" date="2020-05" db="UniProtKB">
        <authorList>
            <consortium name="EnsemblMetazoa"/>
        </authorList>
    </citation>
    <scope>IDENTIFICATION</scope>
</reference>
<dbReference type="GO" id="GO:0000423">
    <property type="term" value="P:mitophagy"/>
    <property type="evidence" value="ECO:0007669"/>
    <property type="project" value="TreeGrafter"/>
</dbReference>
<dbReference type="SUPFAM" id="SSF50978">
    <property type="entry name" value="WD40 repeat-like"/>
    <property type="match status" value="1"/>
</dbReference>
<evidence type="ECO:0000313" key="2">
    <source>
        <dbReference type="EnsemblMetazoa" id="ASIC012044-PA"/>
    </source>
</evidence>
<dbReference type="InterPro" id="IPR036322">
    <property type="entry name" value="WD40_repeat_dom_sf"/>
</dbReference>
<dbReference type="GO" id="GO:0080008">
    <property type="term" value="C:Cul4-RING E3 ubiquitin ligase complex"/>
    <property type="evidence" value="ECO:0007669"/>
    <property type="project" value="TreeGrafter"/>
</dbReference>
<dbReference type="InterPro" id="IPR015943">
    <property type="entry name" value="WD40/YVTN_repeat-like_dom_sf"/>
</dbReference>
<dbReference type="Gene3D" id="2.130.10.10">
    <property type="entry name" value="YVTN repeat-like/Quinoprotein amine dehydrogenase"/>
    <property type="match status" value="1"/>
</dbReference>
<dbReference type="OrthoDB" id="6363363at2759"/>
<dbReference type="OMA" id="CEQFIAS"/>
<protein>
    <submittedName>
        <fullName evidence="1">AGAP009862-PA-like protein</fullName>
    </submittedName>
</protein>
<keyword evidence="3" id="KW-1185">Reference proteome</keyword>
<reference evidence="1 3" key="1">
    <citation type="journal article" date="2014" name="BMC Genomics">
        <title>Genome sequence of Anopheles sinensis provides insight into genetics basis of mosquito competence for malaria parasites.</title>
        <authorList>
            <person name="Zhou D."/>
            <person name="Zhang D."/>
            <person name="Ding G."/>
            <person name="Shi L."/>
            <person name="Hou Q."/>
            <person name="Ye Y."/>
            <person name="Xu Y."/>
            <person name="Zhou H."/>
            <person name="Xiong C."/>
            <person name="Li S."/>
            <person name="Yu J."/>
            <person name="Hong S."/>
            <person name="Yu X."/>
            <person name="Zou P."/>
            <person name="Chen C."/>
            <person name="Chang X."/>
            <person name="Wang W."/>
            <person name="Lv Y."/>
            <person name="Sun Y."/>
            <person name="Ma L."/>
            <person name="Shen B."/>
            <person name="Zhu C."/>
        </authorList>
    </citation>
    <scope>NUCLEOTIDE SEQUENCE [LARGE SCALE GENOMIC DNA]</scope>
</reference>
<dbReference type="VEuPathDB" id="VectorBase:ASIS015341"/>
<dbReference type="EMBL" id="KE525272">
    <property type="protein sequence ID" value="KFB44266.1"/>
    <property type="molecule type" value="Genomic_DNA"/>
</dbReference>
<evidence type="ECO:0000313" key="3">
    <source>
        <dbReference type="Proteomes" id="UP000030765"/>
    </source>
</evidence>
<dbReference type="PANTHER" id="PTHR22874:SF1">
    <property type="entry name" value="ACTIVATING MOLECULE IN BECN1-REGULATED AUTOPHAGY PROTEIN 1"/>
    <property type="match status" value="1"/>
</dbReference>
<dbReference type="STRING" id="74873.A0A084W222"/>
<organism evidence="2 3">
    <name type="scientific">Anopheles sinensis</name>
    <name type="common">Mosquito</name>
    <dbReference type="NCBI Taxonomy" id="74873"/>
    <lineage>
        <taxon>Eukaryota</taxon>
        <taxon>Metazoa</taxon>
        <taxon>Ecdysozoa</taxon>
        <taxon>Arthropoda</taxon>
        <taxon>Hexapoda</taxon>
        <taxon>Insecta</taxon>
        <taxon>Pterygota</taxon>
        <taxon>Neoptera</taxon>
        <taxon>Endopterygota</taxon>
        <taxon>Diptera</taxon>
        <taxon>Nematocera</taxon>
        <taxon>Culicoidea</taxon>
        <taxon>Culicidae</taxon>
        <taxon>Anophelinae</taxon>
        <taxon>Anopheles</taxon>
    </lineage>
</organism>
<gene>
    <name evidence="1" type="ORF">ZHAS_00012044</name>
</gene>
<dbReference type="GO" id="GO:0000045">
    <property type="term" value="P:autophagosome assembly"/>
    <property type="evidence" value="ECO:0007669"/>
    <property type="project" value="TreeGrafter"/>
</dbReference>
<dbReference type="VEuPathDB" id="VectorBase:ASIS018627"/>
<dbReference type="PANTHER" id="PTHR22874">
    <property type="entry name" value="ACTIVATING MOLECULE IN BECN1-REGULATED AUTOPHAGY PROTEIN 1"/>
    <property type="match status" value="1"/>
</dbReference>
<dbReference type="Proteomes" id="UP000030765">
    <property type="component" value="Unassembled WGS sequence"/>
</dbReference>
<evidence type="ECO:0000313" key="1">
    <source>
        <dbReference type="EMBL" id="KFB44266.1"/>
    </source>
</evidence>
<dbReference type="InterPro" id="IPR052596">
    <property type="entry name" value="AMBRA1_autophagy"/>
</dbReference>
<dbReference type="EMBL" id="ATLV01019473">
    <property type="status" value="NOT_ANNOTATED_CDS"/>
    <property type="molecule type" value="Genomic_DNA"/>
</dbReference>
<accession>A0A084W222</accession>
<name>A0A084W222_ANOSI</name>
<proteinExistence type="predicted"/>
<dbReference type="EnsemblMetazoa" id="ASIC012044-RA">
    <property type="protein sequence ID" value="ASIC012044-PA"/>
    <property type="gene ID" value="ASIC012044"/>
</dbReference>
<dbReference type="GO" id="GO:1990756">
    <property type="term" value="F:ubiquitin-like ligase-substrate adaptor activity"/>
    <property type="evidence" value="ECO:0007669"/>
    <property type="project" value="TreeGrafter"/>
</dbReference>
<sequence length="600" mass="68565">MIKIGRNIVHQLDNRERGFRTRRIRNCASAVANEHYFRRHAVELAELVLLERLKTEDLCKPIDDLASETESVFNIEQSHDGQVLLTATVQTNRCVNVFQTTSMYKLAKYPSRERSVWTLAFHPINANTIAFGTLGGTVLVYVDNRVVASLQEPEPIGSVCFHPTQNFLLLTSMNEVVFWDWVNGITHTAGMFSDCKCRFLHVTSDARLITGITQTQTHVLANVGGNVELVEPEYLVVSLLRSVTLMLDKLEQTMASQVDYLLQLEMSKQCLIWIYLLQTINRKRVGIRCCATVTDTNSCTKSDLNVTLLTLNRKIDALEETLRTRSSIPIIPNHTPSWSPVTVFLTEPMSFFQQICQKYICQRNRNYIQYNFDLNLVQEMLRKLHDMFYLLAPSDLPKTGDILGTLSGTSRKPENHCVLQAWDLELLKGDGEDLPDFKEDWKNVITTCMINNDSNVAISQCEQFIASIRLRSVKEMEIRSLRRENFGESLFLFKFTAEFVSLSFSPSGRYVAIGLRCRRNLKYAYIVDKESLWRIGVSSGTFDSISSRFDIVEQNERVGLKLSLPRDSQNYLEINCIKWAALPGYGLLVGLKSKFVRICR</sequence>